<proteinExistence type="predicted"/>
<sequence length="227" mass="27167">MPRIFDRFQTDTRFRRNLIDWITRSDYRDAREQSYIWHRKFVFRGNPFNRVSAHAAKKCELPEGRTWNPAMSSHRTCWFETLSTEEREVEILGASAAPGISRHHWGTDFDLFSLNPRNFVDGARMNDEYQWLAKHGVHWGYSQAYIGGHQDHGYMEERWHWSYVPIAAALQEHVRANEAHFAAALNAQWDSFESRWGSKHPEDRRFFNFIRENWRPFMFHVNQGFSK</sequence>
<name>A0A5B8Y1U5_9DELT</name>
<dbReference type="InterPro" id="IPR052179">
    <property type="entry name" value="DD-CPase-like"/>
</dbReference>
<dbReference type="SUPFAM" id="SSF55166">
    <property type="entry name" value="Hedgehog/DD-peptidase"/>
    <property type="match status" value="1"/>
</dbReference>
<dbReference type="Gene3D" id="3.30.1380.10">
    <property type="match status" value="1"/>
</dbReference>
<dbReference type="AlphaFoldDB" id="A0A5B8Y1U5"/>
<gene>
    <name evidence="2" type="ORF">FRD01_19880</name>
</gene>
<dbReference type="GO" id="GO:0006508">
    <property type="term" value="P:proteolysis"/>
    <property type="evidence" value="ECO:0007669"/>
    <property type="project" value="InterPro"/>
</dbReference>
<dbReference type="InterPro" id="IPR009045">
    <property type="entry name" value="Zn_M74/Hedgehog-like"/>
</dbReference>
<dbReference type="EMBL" id="CP042467">
    <property type="protein sequence ID" value="QED30373.1"/>
    <property type="molecule type" value="Genomic_DNA"/>
</dbReference>
<evidence type="ECO:0000313" key="3">
    <source>
        <dbReference type="Proteomes" id="UP000321595"/>
    </source>
</evidence>
<dbReference type="InterPro" id="IPR003709">
    <property type="entry name" value="VanY-like_core_dom"/>
</dbReference>
<feature type="domain" description="D-alanyl-D-alanine carboxypeptidase-like core" evidence="1">
    <location>
        <begin position="19"/>
        <end position="165"/>
    </location>
</feature>
<dbReference type="PANTHER" id="PTHR34385:SF1">
    <property type="entry name" value="PEPTIDOGLYCAN L-ALANYL-D-GLUTAMATE ENDOPEPTIDASE CWLK"/>
    <property type="match status" value="1"/>
</dbReference>
<accession>A0A5B8Y1U5</accession>
<dbReference type="Proteomes" id="UP000321595">
    <property type="component" value="Chromosome"/>
</dbReference>
<dbReference type="Pfam" id="PF02557">
    <property type="entry name" value="VanY"/>
    <property type="match status" value="1"/>
</dbReference>
<protein>
    <submittedName>
        <fullName evidence="2">M15 family metallopeptidase</fullName>
    </submittedName>
</protein>
<evidence type="ECO:0000313" key="2">
    <source>
        <dbReference type="EMBL" id="QED30373.1"/>
    </source>
</evidence>
<dbReference type="PANTHER" id="PTHR34385">
    <property type="entry name" value="D-ALANYL-D-ALANINE CARBOXYPEPTIDASE"/>
    <property type="match status" value="1"/>
</dbReference>
<evidence type="ECO:0000259" key="1">
    <source>
        <dbReference type="Pfam" id="PF02557"/>
    </source>
</evidence>
<organism evidence="2 3">
    <name type="scientific">Microvenator marinus</name>
    <dbReference type="NCBI Taxonomy" id="2600177"/>
    <lineage>
        <taxon>Bacteria</taxon>
        <taxon>Deltaproteobacteria</taxon>
        <taxon>Bradymonadales</taxon>
        <taxon>Microvenatoraceae</taxon>
        <taxon>Microvenator</taxon>
    </lineage>
</organism>
<dbReference type="OrthoDB" id="9792074at2"/>
<reference evidence="2 3" key="1">
    <citation type="submission" date="2019-08" db="EMBL/GenBank/DDBJ databases">
        <authorList>
            <person name="Liang Q."/>
        </authorList>
    </citation>
    <scope>NUCLEOTIDE SEQUENCE [LARGE SCALE GENOMIC DNA]</scope>
    <source>
        <strain evidence="2 3">V1718</strain>
    </source>
</reference>
<dbReference type="KEGG" id="bbae:FRD01_19880"/>
<keyword evidence="3" id="KW-1185">Reference proteome</keyword>
<dbReference type="GO" id="GO:0008233">
    <property type="term" value="F:peptidase activity"/>
    <property type="evidence" value="ECO:0007669"/>
    <property type="project" value="InterPro"/>
</dbReference>